<feature type="transmembrane region" description="Helical" evidence="1">
    <location>
        <begin position="147"/>
        <end position="172"/>
    </location>
</feature>
<sequence length="265" mass="29913">MEEKKAQPCVGKGIDCPVIQTSFPAELYEGEYLKDMLLALFQMPLVAFVLYLSVFKLADEILKRLKKIMVQLSAVQERLDMAHTLMVITIYPRLSRRSKAIMICMTIASACLRLLSIISEGCFCFVSECATKINAILLVRIDRWINAISAIACALATIAVVVVALVVILSFWYRQRKNTRGLDSFRRKSVLRMEQYMLYFVPLTLSQFSFFDGKLNESGMLDSPSEHRPSRVSLFSSIELGQLLKIARLCAPIAQACHVEIVVKC</sequence>
<reference evidence="2 3" key="1">
    <citation type="submission" date="2014-11" db="EMBL/GenBank/DDBJ databases">
        <title>Genetic blueprint of the zoonotic pathogen Toxocara canis.</title>
        <authorList>
            <person name="Zhu X.-Q."/>
            <person name="Korhonen P.K."/>
            <person name="Cai H."/>
            <person name="Young N.D."/>
            <person name="Nejsum P."/>
            <person name="von Samson-Himmelstjerna G."/>
            <person name="Boag P.R."/>
            <person name="Tan P."/>
            <person name="Li Q."/>
            <person name="Min J."/>
            <person name="Yang Y."/>
            <person name="Wang X."/>
            <person name="Fang X."/>
            <person name="Hall R.S."/>
            <person name="Hofmann A."/>
            <person name="Sternberg P.W."/>
            <person name="Jex A.R."/>
            <person name="Gasser R.B."/>
        </authorList>
    </citation>
    <scope>NUCLEOTIDE SEQUENCE [LARGE SCALE GENOMIC DNA]</scope>
    <source>
        <strain evidence="2">PN_DK_2014</strain>
    </source>
</reference>
<proteinExistence type="predicted"/>
<organism evidence="2 3">
    <name type="scientific">Toxocara canis</name>
    <name type="common">Canine roundworm</name>
    <dbReference type="NCBI Taxonomy" id="6265"/>
    <lineage>
        <taxon>Eukaryota</taxon>
        <taxon>Metazoa</taxon>
        <taxon>Ecdysozoa</taxon>
        <taxon>Nematoda</taxon>
        <taxon>Chromadorea</taxon>
        <taxon>Rhabditida</taxon>
        <taxon>Spirurina</taxon>
        <taxon>Ascaridomorpha</taxon>
        <taxon>Ascaridoidea</taxon>
        <taxon>Toxocaridae</taxon>
        <taxon>Toxocara</taxon>
    </lineage>
</organism>
<evidence type="ECO:0000313" key="2">
    <source>
        <dbReference type="EMBL" id="KHN87662.1"/>
    </source>
</evidence>
<keyword evidence="3" id="KW-1185">Reference proteome</keyword>
<keyword evidence="1" id="KW-0472">Membrane</keyword>
<comment type="caution">
    <text evidence="2">The sequence shown here is derived from an EMBL/GenBank/DDBJ whole genome shotgun (WGS) entry which is preliminary data.</text>
</comment>
<keyword evidence="1" id="KW-0812">Transmembrane</keyword>
<accession>A0A0B2W217</accession>
<keyword evidence="1" id="KW-1133">Transmembrane helix</keyword>
<dbReference type="AlphaFoldDB" id="A0A0B2W217"/>
<protein>
    <submittedName>
        <fullName evidence="2">Uncharacterized protein</fullName>
    </submittedName>
</protein>
<dbReference type="EMBL" id="JPKZ01000385">
    <property type="protein sequence ID" value="KHN87662.1"/>
    <property type="molecule type" value="Genomic_DNA"/>
</dbReference>
<evidence type="ECO:0000256" key="1">
    <source>
        <dbReference type="SAM" id="Phobius"/>
    </source>
</evidence>
<name>A0A0B2W217_TOXCA</name>
<dbReference type="Proteomes" id="UP000031036">
    <property type="component" value="Unassembled WGS sequence"/>
</dbReference>
<feature type="transmembrane region" description="Helical" evidence="1">
    <location>
        <begin position="100"/>
        <end position="118"/>
    </location>
</feature>
<feature type="transmembrane region" description="Helical" evidence="1">
    <location>
        <begin position="36"/>
        <end position="58"/>
    </location>
</feature>
<evidence type="ECO:0000313" key="3">
    <source>
        <dbReference type="Proteomes" id="UP000031036"/>
    </source>
</evidence>
<gene>
    <name evidence="2" type="ORF">Tcan_11302</name>
</gene>